<evidence type="ECO:0000259" key="3">
    <source>
        <dbReference type="Pfam" id="PF06808"/>
    </source>
</evidence>
<dbReference type="Proteomes" id="UP000182932">
    <property type="component" value="Unassembled WGS sequence"/>
</dbReference>
<reference evidence="4 5" key="1">
    <citation type="submission" date="2016-10" db="EMBL/GenBank/DDBJ databases">
        <authorList>
            <person name="Varghese N."/>
            <person name="Submissions S."/>
        </authorList>
    </citation>
    <scope>NUCLEOTIDE SEQUENCE [LARGE SCALE GENOMIC DNA]</scope>
    <source>
        <strain evidence="4 5">FF3</strain>
    </source>
</reference>
<sequence>MKKLESIILTAALVSMPVLSVVWVLNLPQTFGMPIVTQQVVAVILGLSVAAGLLAHPYSPRHLWIDVILALAGAAAWFWYAYNFKPWMVTMAFRTPDIWGPGLIGLLLLAEALRKSMGLIIAALVWVITAYGFFGDAVPGMLQASVFAPTRTIIYLYADSNGVPGLVVTVIVTLVVPFMIFGKAMEIANGMTFFNNLALAAVGHRRGGPAKVSVVASGFFGMMSGSTVANIMSTGIFTIPMMVKTGMKRVQAAAIEATASNGGQVAPPIMGATAFIMAEVLQVPYSEIVIAASIPAFLYFLTLFFKVDAMAYKNNQKGLDRSEFPTIRETLRDGWEILISLGVLMYLLFMTNANPGHCALIASGVMIAVNAVKIRFRFDLNELWNALVNLGRELGPLMLIGGAAGVIIGLLNSTGFAFQLSLALTHIASAYGLMALLVLSALVAIVLGMGMPTAAVYIVLVTVVAPTMTKLGVEPIAAHMFLLYFGLMSMVTPPIAIGSIVAARLAQANMWTTGFLSMRLGIVAYILPFVWVYNPALLMQGTPMEIAVTLFNTVVASYLLKLSMLRSPYSGVPNWLYEAAMMVAGLAVMAATAVFGGMGIWTVIVTAGGLALAALILWCNHLKAGVVATRSHSVTQISGLSQYGGTPSDIIDGPKP</sequence>
<feature type="transmembrane region" description="Helical" evidence="2">
    <location>
        <begin position="288"/>
        <end position="307"/>
    </location>
</feature>
<keyword evidence="5" id="KW-1185">Reference proteome</keyword>
<accession>A0A975ZQU3</accession>
<feature type="transmembrane region" description="Helical" evidence="2">
    <location>
        <begin position="7"/>
        <end position="25"/>
    </location>
</feature>
<dbReference type="InterPro" id="IPR010656">
    <property type="entry name" value="DctM"/>
</dbReference>
<feature type="transmembrane region" description="Helical" evidence="2">
    <location>
        <begin position="546"/>
        <end position="563"/>
    </location>
</feature>
<keyword evidence="1" id="KW-0813">Transport</keyword>
<feature type="transmembrane region" description="Helical" evidence="2">
    <location>
        <begin position="397"/>
        <end position="418"/>
    </location>
</feature>
<keyword evidence="2" id="KW-0472">Membrane</keyword>
<feature type="transmembrane region" description="Helical" evidence="2">
    <location>
        <begin position="88"/>
        <end position="110"/>
    </location>
</feature>
<dbReference type="GO" id="GO:0022857">
    <property type="term" value="F:transmembrane transporter activity"/>
    <property type="evidence" value="ECO:0007669"/>
    <property type="project" value="UniProtKB-UniRule"/>
</dbReference>
<gene>
    <name evidence="4" type="ORF">SAMN04487940_12828</name>
</gene>
<dbReference type="RefSeq" id="WP_139211533.1">
    <property type="nucleotide sequence ID" value="NZ_FNYY01000028.1"/>
</dbReference>
<proteinExistence type="predicted"/>
<dbReference type="GO" id="GO:0005886">
    <property type="term" value="C:plasma membrane"/>
    <property type="evidence" value="ECO:0007669"/>
    <property type="project" value="UniProtKB-SubCell"/>
</dbReference>
<feature type="transmembrane region" description="Helical" evidence="2">
    <location>
        <begin position="117"/>
        <end position="134"/>
    </location>
</feature>
<feature type="transmembrane region" description="Helical" evidence="2">
    <location>
        <begin position="515"/>
        <end position="534"/>
    </location>
</feature>
<dbReference type="PANTHER" id="PTHR43849">
    <property type="entry name" value="BLL3936 PROTEIN"/>
    <property type="match status" value="1"/>
</dbReference>
<evidence type="ECO:0000256" key="1">
    <source>
        <dbReference type="RuleBase" id="RU369079"/>
    </source>
</evidence>
<evidence type="ECO:0000313" key="5">
    <source>
        <dbReference type="Proteomes" id="UP000182932"/>
    </source>
</evidence>
<dbReference type="Pfam" id="PF06808">
    <property type="entry name" value="DctM"/>
    <property type="match status" value="1"/>
</dbReference>
<keyword evidence="2" id="KW-1133">Transmembrane helix</keyword>
<keyword evidence="1" id="KW-0997">Cell inner membrane</keyword>
<feature type="transmembrane region" description="Helical" evidence="2">
    <location>
        <begin position="214"/>
        <end position="239"/>
    </location>
</feature>
<evidence type="ECO:0000256" key="2">
    <source>
        <dbReference type="SAM" id="Phobius"/>
    </source>
</evidence>
<feature type="transmembrane region" description="Helical" evidence="2">
    <location>
        <begin position="359"/>
        <end position="376"/>
    </location>
</feature>
<feature type="transmembrane region" description="Helical" evidence="2">
    <location>
        <begin position="600"/>
        <end position="620"/>
    </location>
</feature>
<dbReference type="EMBL" id="FNYY01000028">
    <property type="protein sequence ID" value="SEK09053.1"/>
    <property type="molecule type" value="Genomic_DNA"/>
</dbReference>
<dbReference type="GeneID" id="80820865"/>
<feature type="transmembrane region" description="Helical" evidence="2">
    <location>
        <begin position="479"/>
        <end position="503"/>
    </location>
</feature>
<feature type="transmembrane region" description="Helical" evidence="2">
    <location>
        <begin position="335"/>
        <end position="353"/>
    </location>
</feature>
<feature type="transmembrane region" description="Helical" evidence="2">
    <location>
        <begin position="63"/>
        <end position="82"/>
    </location>
</feature>
<dbReference type="PANTHER" id="PTHR43849:SF2">
    <property type="entry name" value="BLL3936 PROTEIN"/>
    <property type="match status" value="1"/>
</dbReference>
<comment type="subcellular location">
    <subcellularLocation>
        <location evidence="1">Cell inner membrane</location>
        <topology evidence="1">Multi-pass membrane protein</topology>
    </subcellularLocation>
</comment>
<organism evidence="4 5">
    <name type="scientific">Marinovum algicola</name>
    <dbReference type="NCBI Taxonomy" id="42444"/>
    <lineage>
        <taxon>Bacteria</taxon>
        <taxon>Pseudomonadati</taxon>
        <taxon>Pseudomonadota</taxon>
        <taxon>Alphaproteobacteria</taxon>
        <taxon>Rhodobacterales</taxon>
        <taxon>Roseobacteraceae</taxon>
        <taxon>Marinovum</taxon>
    </lineage>
</organism>
<feature type="transmembrane region" description="Helical" evidence="2">
    <location>
        <begin position="31"/>
        <end position="56"/>
    </location>
</feature>
<dbReference type="InterPro" id="IPR011853">
    <property type="entry name" value="TRAP_DctM-Dct_fused"/>
</dbReference>
<feature type="domain" description="TRAP C4-dicarboxylate transport system permease DctM subunit" evidence="3">
    <location>
        <begin position="105"/>
        <end position="541"/>
    </location>
</feature>
<keyword evidence="2" id="KW-0812">Transmembrane</keyword>
<feature type="transmembrane region" description="Helical" evidence="2">
    <location>
        <begin position="575"/>
        <end position="594"/>
    </location>
</feature>
<feature type="transmembrane region" description="Helical" evidence="2">
    <location>
        <begin position="154"/>
        <end position="181"/>
    </location>
</feature>
<keyword evidence="1" id="KW-1003">Cell membrane</keyword>
<name>A0A975ZQU3_9RHOB</name>
<comment type="function">
    <text evidence="1">Part of the tripartite ATP-independent periplasmic (TRAP) transport system.</text>
</comment>
<dbReference type="AlphaFoldDB" id="A0A975ZQU3"/>
<evidence type="ECO:0000313" key="4">
    <source>
        <dbReference type="EMBL" id="SEK09053.1"/>
    </source>
</evidence>
<dbReference type="NCBIfam" id="TIGR02123">
    <property type="entry name" value="TRAP_fused"/>
    <property type="match status" value="1"/>
</dbReference>
<feature type="transmembrane region" description="Helical" evidence="2">
    <location>
        <begin position="454"/>
        <end position="473"/>
    </location>
</feature>
<comment type="caution">
    <text evidence="4">The sequence shown here is derived from an EMBL/GenBank/DDBJ whole genome shotgun (WGS) entry which is preliminary data.</text>
</comment>
<protein>
    <submittedName>
        <fullName evidence="4">TRAP transporter, 4TM/12TM fusion protein</fullName>
    </submittedName>
</protein>
<feature type="transmembrane region" description="Helical" evidence="2">
    <location>
        <begin position="424"/>
        <end position="447"/>
    </location>
</feature>